<reference evidence="2 3" key="1">
    <citation type="journal article" date="2016" name="Nat. Commun.">
        <title>Thousands of microbial genomes shed light on interconnected biogeochemical processes in an aquifer system.</title>
        <authorList>
            <person name="Anantharaman K."/>
            <person name="Brown C.T."/>
            <person name="Hug L.A."/>
            <person name="Sharon I."/>
            <person name="Castelle C.J."/>
            <person name="Probst A.J."/>
            <person name="Thomas B.C."/>
            <person name="Singh A."/>
            <person name="Wilkins M.J."/>
            <person name="Karaoz U."/>
            <person name="Brodie E.L."/>
            <person name="Williams K.H."/>
            <person name="Hubbard S.S."/>
            <person name="Banfield J.F."/>
        </authorList>
    </citation>
    <scope>NUCLEOTIDE SEQUENCE [LARGE SCALE GENOMIC DNA]</scope>
</reference>
<evidence type="ECO:0000259" key="1">
    <source>
        <dbReference type="Pfam" id="PF03781"/>
    </source>
</evidence>
<comment type="caution">
    <text evidence="2">The sequence shown here is derived from an EMBL/GenBank/DDBJ whole genome shotgun (WGS) entry which is preliminary data.</text>
</comment>
<dbReference type="AlphaFoldDB" id="A0A1F4VFK1"/>
<dbReference type="Gene3D" id="3.90.1580.10">
    <property type="entry name" value="paralog of FGE (formylglycine-generating enzyme)"/>
    <property type="match status" value="1"/>
</dbReference>
<accession>A0A1F4VFK1</accession>
<name>A0A1F4VFK1_UNCKA</name>
<dbReference type="InterPro" id="IPR016187">
    <property type="entry name" value="CTDL_fold"/>
</dbReference>
<dbReference type="InterPro" id="IPR005532">
    <property type="entry name" value="SUMF_dom"/>
</dbReference>
<dbReference type="Pfam" id="PF03781">
    <property type="entry name" value="FGE-sulfatase"/>
    <property type="match status" value="1"/>
</dbReference>
<dbReference type="PANTHER" id="PTHR23150">
    <property type="entry name" value="SULFATASE MODIFYING FACTOR 1, 2"/>
    <property type="match status" value="1"/>
</dbReference>
<dbReference type="PROSITE" id="PS51257">
    <property type="entry name" value="PROKAR_LIPOPROTEIN"/>
    <property type="match status" value="1"/>
</dbReference>
<protein>
    <recommendedName>
        <fullName evidence="1">Sulfatase-modifying factor enzyme-like domain-containing protein</fullName>
    </recommendedName>
</protein>
<gene>
    <name evidence="2" type="ORF">A3A78_02555</name>
</gene>
<proteinExistence type="predicted"/>
<feature type="domain" description="Sulfatase-modifying factor enzyme-like" evidence="1">
    <location>
        <begin position="132"/>
        <end position="224"/>
    </location>
</feature>
<evidence type="ECO:0000313" key="2">
    <source>
        <dbReference type="EMBL" id="OGC55895.1"/>
    </source>
</evidence>
<dbReference type="InterPro" id="IPR042095">
    <property type="entry name" value="SUMF_sf"/>
</dbReference>
<dbReference type="EMBL" id="MEVI01000001">
    <property type="protein sequence ID" value="OGC55895.1"/>
    <property type="molecule type" value="Genomic_DNA"/>
</dbReference>
<sequence>MKKLIVAMVAFPLVVLLYACVSRNPQLTETPAAVGTATRVALSTASAEVSLTPSPEVSEAVFIKGGVATLGRTEKEVEEDYQDCLAMAGRTNQAASICEPKDSVFGDRPLRTMWKVEAFRLDIYEAHDSNGYPLIVHYDEAVKACQEKGGRLPTEEQWEFAARGEEGRMWPWGNSPPTADKANIDTVGGYSDNRVQKVGQYEAGKTPEGVHDMVGNVWEWVEGGMRKGGSAGSYVVFTKPSHMTSDSQAGFRCAYDAPPNS</sequence>
<organism evidence="2 3">
    <name type="scientific">candidate division WWE3 bacterium RIFCSPLOWO2_01_FULL_41_18</name>
    <dbReference type="NCBI Taxonomy" id="1802625"/>
    <lineage>
        <taxon>Bacteria</taxon>
        <taxon>Katanobacteria</taxon>
    </lineage>
</organism>
<dbReference type="InterPro" id="IPR051043">
    <property type="entry name" value="Sulfatase_Mod_Factor_Kinase"/>
</dbReference>
<evidence type="ECO:0000313" key="3">
    <source>
        <dbReference type="Proteomes" id="UP000176504"/>
    </source>
</evidence>
<dbReference type="SUPFAM" id="SSF56436">
    <property type="entry name" value="C-type lectin-like"/>
    <property type="match status" value="1"/>
</dbReference>
<dbReference type="Proteomes" id="UP000176504">
    <property type="component" value="Unassembled WGS sequence"/>
</dbReference>